<dbReference type="PROSITE" id="PS00108">
    <property type="entry name" value="PROTEIN_KINASE_ST"/>
    <property type="match status" value="1"/>
</dbReference>
<gene>
    <name evidence="2" type="ORF">NP165_19500</name>
</gene>
<proteinExistence type="predicted"/>
<dbReference type="PANTHER" id="PTHR24359">
    <property type="entry name" value="SERINE/THREONINE-PROTEIN KINASE SBK1"/>
    <property type="match status" value="1"/>
</dbReference>
<keyword evidence="2" id="KW-0418">Kinase</keyword>
<dbReference type="InterPro" id="IPR011009">
    <property type="entry name" value="Kinase-like_dom_sf"/>
</dbReference>
<keyword evidence="3" id="KW-1185">Reference proteome</keyword>
<sequence length="663" mass="74020">MSDNQEAAKRYIDQLVVKAIEKKKQNELKLAQKNKPKLEYVLFSQFDVLDTLRSKNGRTTVYHLAKKGNPEKQVCCKVVNEDAPDIANKMLVDEASRLELSQHPSVAEFIKVGNEFERPYLMYQWIQGETLAEKMQRHYSKGFRHDHIAWLVYQLAGALEFMHTRGICHLDIKPSNVLVSEGDYVKLIDFGAACYKGESEKHAEASLSYASPVYLQTGTTEPQDDVYSLALLTGHLFLGAVVGDTWNKQLLGRKRPTQIPSHIWTLLKEVTDNPRGHGYTTISFAQQLAQIDTQSLDSNASAPIFSNLRNADLVLTQGKSQDKASSGRFKVLEATLVVSIAAIAGHYFYTQYLSSQKLNAQQDTVSTESVSGIKPAQTASFLTQPPWEIELALNGKGNNFFQTAPYREAYEIQQTNLSKFYEKNQAELESYQTLADELPTQLFDVRKELVAFRETLTGGRALSPAADKAWTSVMAGLNTVSVNSLKLSAVAGSKDKQLTSLILEGEATLADNELKAAWLLNQSETYFYSQVLPKKVLRNISDSIEKNAKERLYDKAIDEAEAARAFFGHTPDLTQKVKDLKVARSEFILFSSVTEQSVFNDQELYDALSDLERNAPKKFNEIIELLNSMAADSINKSHQLSTPAPGAIAVERAVKDYLAADRG</sequence>
<dbReference type="PANTHER" id="PTHR24359:SF1">
    <property type="entry name" value="INHIBITOR OF NUCLEAR FACTOR KAPPA-B KINASE EPSILON SUBUNIT HOMOLOG 1-RELATED"/>
    <property type="match status" value="1"/>
</dbReference>
<evidence type="ECO:0000313" key="2">
    <source>
        <dbReference type="EMBL" id="UUM32458.1"/>
    </source>
</evidence>
<evidence type="ECO:0000313" key="3">
    <source>
        <dbReference type="Proteomes" id="UP001058602"/>
    </source>
</evidence>
<dbReference type="EMBL" id="CP102097">
    <property type="protein sequence ID" value="UUM32458.1"/>
    <property type="molecule type" value="Genomic_DNA"/>
</dbReference>
<feature type="domain" description="Protein kinase" evidence="1">
    <location>
        <begin position="46"/>
        <end position="315"/>
    </location>
</feature>
<dbReference type="Proteomes" id="UP001058602">
    <property type="component" value="Chromosome 2"/>
</dbReference>
<dbReference type="SMART" id="SM00220">
    <property type="entry name" value="S_TKc"/>
    <property type="match status" value="1"/>
</dbReference>
<dbReference type="InterPro" id="IPR000719">
    <property type="entry name" value="Prot_kinase_dom"/>
</dbReference>
<dbReference type="PROSITE" id="PS50011">
    <property type="entry name" value="PROTEIN_KINASE_DOM"/>
    <property type="match status" value="1"/>
</dbReference>
<accession>A0ABY5LK44</accession>
<keyword evidence="2" id="KW-0808">Transferase</keyword>
<dbReference type="InterPro" id="IPR008271">
    <property type="entry name" value="Ser/Thr_kinase_AS"/>
</dbReference>
<protein>
    <submittedName>
        <fullName evidence="2">Protein kinase family protein</fullName>
    </submittedName>
</protein>
<dbReference type="CDD" id="cd00180">
    <property type="entry name" value="PKc"/>
    <property type="match status" value="1"/>
</dbReference>
<organism evidence="2 3">
    <name type="scientific">Vibrio japonicus</name>
    <dbReference type="NCBI Taxonomy" id="1824638"/>
    <lineage>
        <taxon>Bacteria</taxon>
        <taxon>Pseudomonadati</taxon>
        <taxon>Pseudomonadota</taxon>
        <taxon>Gammaproteobacteria</taxon>
        <taxon>Vibrionales</taxon>
        <taxon>Vibrionaceae</taxon>
        <taxon>Vibrio</taxon>
    </lineage>
</organism>
<dbReference type="Gene3D" id="1.10.510.10">
    <property type="entry name" value="Transferase(Phosphotransferase) domain 1"/>
    <property type="match status" value="1"/>
</dbReference>
<dbReference type="Pfam" id="PF00069">
    <property type="entry name" value="Pkinase"/>
    <property type="match status" value="1"/>
</dbReference>
<dbReference type="SUPFAM" id="SSF56112">
    <property type="entry name" value="Protein kinase-like (PK-like)"/>
    <property type="match status" value="1"/>
</dbReference>
<dbReference type="RefSeq" id="WP_257086124.1">
    <property type="nucleotide sequence ID" value="NZ_CP102097.1"/>
</dbReference>
<dbReference type="GO" id="GO:0016301">
    <property type="term" value="F:kinase activity"/>
    <property type="evidence" value="ECO:0007669"/>
    <property type="project" value="UniProtKB-KW"/>
</dbReference>
<name>A0ABY5LK44_9VIBR</name>
<evidence type="ECO:0000259" key="1">
    <source>
        <dbReference type="PROSITE" id="PS50011"/>
    </source>
</evidence>
<reference evidence="2" key="1">
    <citation type="submission" date="2022-07" db="EMBL/GenBank/DDBJ databases">
        <title>Complete genome of Vibrio japonicus strain JCM 31412T and phylogenomic assessment of the Nereis clade of the genus Vibrio.</title>
        <authorList>
            <person name="Shlafstein M.D."/>
            <person name="Emsley S.A."/>
            <person name="Ushijima B."/>
            <person name="Videau P."/>
            <person name="Saw J.H."/>
        </authorList>
    </citation>
    <scope>NUCLEOTIDE SEQUENCE</scope>
    <source>
        <strain evidence="2">JCM 31412</strain>
    </source>
</reference>